<evidence type="ECO:0000313" key="1">
    <source>
        <dbReference type="EMBL" id="KAB7497765.1"/>
    </source>
</evidence>
<name>A0A5N5SV18_9CRUS</name>
<sequence>MVVHTSLGHHTPTVQFVILQRIIPPTALVDFVRNSVVTLTPYSKQVMLFADLIYLSLVEG</sequence>
<dbReference type="AlphaFoldDB" id="A0A5N5SV18"/>
<evidence type="ECO:0000313" key="2">
    <source>
        <dbReference type="Proteomes" id="UP000326759"/>
    </source>
</evidence>
<proteinExistence type="predicted"/>
<comment type="caution">
    <text evidence="1">The sequence shown here is derived from an EMBL/GenBank/DDBJ whole genome shotgun (WGS) entry which is preliminary data.</text>
</comment>
<keyword evidence="2" id="KW-1185">Reference proteome</keyword>
<protein>
    <submittedName>
        <fullName evidence="1">Uncharacterized protein</fullName>
    </submittedName>
</protein>
<gene>
    <name evidence="1" type="ORF">Anas_00984</name>
</gene>
<organism evidence="1 2">
    <name type="scientific">Armadillidium nasatum</name>
    <dbReference type="NCBI Taxonomy" id="96803"/>
    <lineage>
        <taxon>Eukaryota</taxon>
        <taxon>Metazoa</taxon>
        <taxon>Ecdysozoa</taxon>
        <taxon>Arthropoda</taxon>
        <taxon>Crustacea</taxon>
        <taxon>Multicrustacea</taxon>
        <taxon>Malacostraca</taxon>
        <taxon>Eumalacostraca</taxon>
        <taxon>Peracarida</taxon>
        <taxon>Isopoda</taxon>
        <taxon>Oniscidea</taxon>
        <taxon>Crinocheta</taxon>
        <taxon>Armadillidiidae</taxon>
        <taxon>Armadillidium</taxon>
    </lineage>
</organism>
<reference evidence="1 2" key="1">
    <citation type="journal article" date="2019" name="PLoS Biol.">
        <title>Sex chromosomes control vertical transmission of feminizing Wolbachia symbionts in an isopod.</title>
        <authorList>
            <person name="Becking T."/>
            <person name="Chebbi M.A."/>
            <person name="Giraud I."/>
            <person name="Moumen B."/>
            <person name="Laverre T."/>
            <person name="Caubet Y."/>
            <person name="Peccoud J."/>
            <person name="Gilbert C."/>
            <person name="Cordaux R."/>
        </authorList>
    </citation>
    <scope>NUCLEOTIDE SEQUENCE [LARGE SCALE GENOMIC DNA]</scope>
    <source>
        <strain evidence="1">ANa2</strain>
        <tissue evidence="1">Whole body excluding digestive tract and cuticle</tissue>
    </source>
</reference>
<accession>A0A5N5SV18</accession>
<dbReference type="EMBL" id="SEYY01019931">
    <property type="protein sequence ID" value="KAB7497765.1"/>
    <property type="molecule type" value="Genomic_DNA"/>
</dbReference>
<dbReference type="Proteomes" id="UP000326759">
    <property type="component" value="Unassembled WGS sequence"/>
</dbReference>